<dbReference type="EMBL" id="LHQQ01000202">
    <property type="protein sequence ID" value="KOS39451.1"/>
    <property type="molecule type" value="Genomic_DNA"/>
</dbReference>
<keyword evidence="1" id="KW-1133">Transmembrane helix</keyword>
<organism evidence="2 3">
    <name type="scientific">Penicillium nordicum</name>
    <dbReference type="NCBI Taxonomy" id="229535"/>
    <lineage>
        <taxon>Eukaryota</taxon>
        <taxon>Fungi</taxon>
        <taxon>Dikarya</taxon>
        <taxon>Ascomycota</taxon>
        <taxon>Pezizomycotina</taxon>
        <taxon>Eurotiomycetes</taxon>
        <taxon>Eurotiomycetidae</taxon>
        <taxon>Eurotiales</taxon>
        <taxon>Aspergillaceae</taxon>
        <taxon>Penicillium</taxon>
    </lineage>
</organism>
<keyword evidence="3" id="KW-1185">Reference proteome</keyword>
<dbReference type="AlphaFoldDB" id="A0A0M8P2R0"/>
<reference evidence="2 3" key="1">
    <citation type="submission" date="2015-08" db="EMBL/GenBank/DDBJ databases">
        <title>Genome sequencing of Penicillium nordicum.</title>
        <authorList>
            <person name="Nguyen H.D."/>
            <person name="Seifert K.A."/>
        </authorList>
    </citation>
    <scope>NUCLEOTIDE SEQUENCE [LARGE SCALE GENOMIC DNA]</scope>
    <source>
        <strain evidence="2 3">DAOMC 185683</strain>
    </source>
</reference>
<evidence type="ECO:0000256" key="1">
    <source>
        <dbReference type="SAM" id="Phobius"/>
    </source>
</evidence>
<protein>
    <submittedName>
        <fullName evidence="2">Uncharacterized protein</fullName>
    </submittedName>
</protein>
<dbReference type="Proteomes" id="UP000037696">
    <property type="component" value="Unassembled WGS sequence"/>
</dbReference>
<name>A0A0M8P2R0_9EURO</name>
<comment type="caution">
    <text evidence="2">The sequence shown here is derived from an EMBL/GenBank/DDBJ whole genome shotgun (WGS) entry which is preliminary data.</text>
</comment>
<sequence>MTSVHRGSPGGIYFVQSTEVPQLTGHHMFGLAFVPAFNISCPISFLRHINKLHQLDQITCHLFKILSACSQGSIPQESANEESVGSEWTVDDLNYLPSVYLFGKHCWHSKNHCWHSGLTQLGMYYLVIFSLSVIYYGIAIVKNTAPES</sequence>
<keyword evidence="1" id="KW-0812">Transmembrane</keyword>
<proteinExistence type="predicted"/>
<evidence type="ECO:0000313" key="3">
    <source>
        <dbReference type="Proteomes" id="UP000037696"/>
    </source>
</evidence>
<evidence type="ECO:0000313" key="2">
    <source>
        <dbReference type="EMBL" id="KOS39451.1"/>
    </source>
</evidence>
<feature type="transmembrane region" description="Helical" evidence="1">
    <location>
        <begin position="122"/>
        <end position="141"/>
    </location>
</feature>
<accession>A0A0M8P2R0</accession>
<feature type="non-terminal residue" evidence="2">
    <location>
        <position position="148"/>
    </location>
</feature>
<keyword evidence="1" id="KW-0472">Membrane</keyword>
<gene>
    <name evidence="2" type="ORF">ACN38_g9712</name>
</gene>